<accession>A0A0C2MBW5</accession>
<organism evidence="2 3">
    <name type="scientific">Thelohanellus kitauei</name>
    <name type="common">Myxosporean</name>
    <dbReference type="NCBI Taxonomy" id="669202"/>
    <lineage>
        <taxon>Eukaryota</taxon>
        <taxon>Metazoa</taxon>
        <taxon>Cnidaria</taxon>
        <taxon>Myxozoa</taxon>
        <taxon>Myxosporea</taxon>
        <taxon>Bivalvulida</taxon>
        <taxon>Platysporina</taxon>
        <taxon>Myxobolidae</taxon>
        <taxon>Thelohanellus</taxon>
    </lineage>
</organism>
<reference evidence="2 3" key="1">
    <citation type="journal article" date="2014" name="Genome Biol. Evol.">
        <title>The genome of the myxosporean Thelohanellus kitauei shows adaptations to nutrient acquisition within its fish host.</title>
        <authorList>
            <person name="Yang Y."/>
            <person name="Xiong J."/>
            <person name="Zhou Z."/>
            <person name="Huo F."/>
            <person name="Miao W."/>
            <person name="Ran C."/>
            <person name="Liu Y."/>
            <person name="Zhang J."/>
            <person name="Feng J."/>
            <person name="Wang M."/>
            <person name="Wang M."/>
            <person name="Wang L."/>
            <person name="Yao B."/>
        </authorList>
    </citation>
    <scope>NUCLEOTIDE SEQUENCE [LARGE SCALE GENOMIC DNA]</scope>
    <source>
        <strain evidence="2">Wuqing</strain>
    </source>
</reference>
<gene>
    <name evidence="2" type="ORF">RF11_09130</name>
</gene>
<name>A0A0C2MBW5_THEKT</name>
<protein>
    <recommendedName>
        <fullName evidence="1">Tc1-like transposase DDE domain-containing protein</fullName>
    </recommendedName>
</protein>
<dbReference type="OrthoDB" id="6498708at2759"/>
<dbReference type="GO" id="GO:0003676">
    <property type="term" value="F:nucleic acid binding"/>
    <property type="evidence" value="ECO:0007669"/>
    <property type="project" value="InterPro"/>
</dbReference>
<dbReference type="Gene3D" id="3.30.420.10">
    <property type="entry name" value="Ribonuclease H-like superfamily/Ribonuclease H"/>
    <property type="match status" value="1"/>
</dbReference>
<evidence type="ECO:0000313" key="3">
    <source>
        <dbReference type="Proteomes" id="UP000031668"/>
    </source>
</evidence>
<dbReference type="AlphaFoldDB" id="A0A0C2MBW5"/>
<dbReference type="Pfam" id="PF13358">
    <property type="entry name" value="DDE_3"/>
    <property type="match status" value="1"/>
</dbReference>
<evidence type="ECO:0000259" key="1">
    <source>
        <dbReference type="Pfam" id="PF13358"/>
    </source>
</evidence>
<feature type="domain" description="Tc1-like transposase DDE" evidence="1">
    <location>
        <begin position="1"/>
        <end position="96"/>
    </location>
</feature>
<dbReference type="Proteomes" id="UP000031668">
    <property type="component" value="Unassembled WGS sequence"/>
</dbReference>
<sequence>MILAITSVNIVYSEAKYSTVTGLVYHEFLKKIYEVLGERDYTIVMDIAPIHPSNPEFYHTYEYQVIFLPSYCPFTNPCEDMFFQLKNSVRRNGNIRGNVDLTERMITACTEITTDNLQNYFRNSESFFQMCLNVEDIARE</sequence>
<dbReference type="EMBL" id="JWZT01004251">
    <property type="protein sequence ID" value="KII64501.1"/>
    <property type="molecule type" value="Genomic_DNA"/>
</dbReference>
<comment type="caution">
    <text evidence="2">The sequence shown here is derived from an EMBL/GenBank/DDBJ whole genome shotgun (WGS) entry which is preliminary data.</text>
</comment>
<evidence type="ECO:0000313" key="2">
    <source>
        <dbReference type="EMBL" id="KII64501.1"/>
    </source>
</evidence>
<dbReference type="InterPro" id="IPR038717">
    <property type="entry name" value="Tc1-like_DDE_dom"/>
</dbReference>
<keyword evidence="3" id="KW-1185">Reference proteome</keyword>
<proteinExistence type="predicted"/>
<dbReference type="InterPro" id="IPR036397">
    <property type="entry name" value="RNaseH_sf"/>
</dbReference>